<accession>A0AAN8Y852</accession>
<keyword evidence="3" id="KW-1185">Reference proteome</keyword>
<name>A0AAN8Y852_SOLBU</name>
<dbReference type="PROSITE" id="PS51257">
    <property type="entry name" value="PROKAR_LIPOPROTEIN"/>
    <property type="match status" value="1"/>
</dbReference>
<dbReference type="PANTHER" id="PTHR35307">
    <property type="entry name" value="PROTEIN, PUTATIVE-RELATED"/>
    <property type="match status" value="1"/>
</dbReference>
<proteinExistence type="predicted"/>
<feature type="transmembrane region" description="Helical" evidence="1">
    <location>
        <begin position="52"/>
        <end position="73"/>
    </location>
</feature>
<feature type="transmembrane region" description="Helical" evidence="1">
    <location>
        <begin position="354"/>
        <end position="385"/>
    </location>
</feature>
<evidence type="ECO:0000313" key="3">
    <source>
        <dbReference type="Proteomes" id="UP001371456"/>
    </source>
</evidence>
<feature type="transmembrane region" description="Helical" evidence="1">
    <location>
        <begin position="271"/>
        <end position="297"/>
    </location>
</feature>
<feature type="transmembrane region" description="Helical" evidence="1">
    <location>
        <begin position="154"/>
        <end position="180"/>
    </location>
</feature>
<gene>
    <name evidence="2" type="ORF">RDI58_020926</name>
</gene>
<dbReference type="EMBL" id="JBANQN010000008">
    <property type="protein sequence ID" value="KAK6783130.1"/>
    <property type="molecule type" value="Genomic_DNA"/>
</dbReference>
<organism evidence="2 3">
    <name type="scientific">Solanum bulbocastanum</name>
    <name type="common">Wild potato</name>
    <dbReference type="NCBI Taxonomy" id="147425"/>
    <lineage>
        <taxon>Eukaryota</taxon>
        <taxon>Viridiplantae</taxon>
        <taxon>Streptophyta</taxon>
        <taxon>Embryophyta</taxon>
        <taxon>Tracheophyta</taxon>
        <taxon>Spermatophyta</taxon>
        <taxon>Magnoliopsida</taxon>
        <taxon>eudicotyledons</taxon>
        <taxon>Gunneridae</taxon>
        <taxon>Pentapetalae</taxon>
        <taxon>asterids</taxon>
        <taxon>lamiids</taxon>
        <taxon>Solanales</taxon>
        <taxon>Solanaceae</taxon>
        <taxon>Solanoideae</taxon>
        <taxon>Solaneae</taxon>
        <taxon>Solanum</taxon>
    </lineage>
</organism>
<feature type="transmembrane region" description="Helical" evidence="1">
    <location>
        <begin position="21"/>
        <end position="40"/>
    </location>
</feature>
<comment type="caution">
    <text evidence="2">The sequence shown here is derived from an EMBL/GenBank/DDBJ whole genome shotgun (WGS) entry which is preliminary data.</text>
</comment>
<dbReference type="PANTHER" id="PTHR35307:SF13">
    <property type="entry name" value="DUF4220 DOMAIN-CONTAINING PROTEIN"/>
    <property type="match status" value="1"/>
</dbReference>
<keyword evidence="1" id="KW-0812">Transmembrane</keyword>
<keyword evidence="1" id="KW-0472">Membrane</keyword>
<feature type="transmembrane region" description="Helical" evidence="1">
    <location>
        <begin position="229"/>
        <end position="251"/>
    </location>
</feature>
<reference evidence="2 3" key="1">
    <citation type="submission" date="2024-02" db="EMBL/GenBank/DDBJ databases">
        <title>de novo genome assembly of Solanum bulbocastanum strain 11H21.</title>
        <authorList>
            <person name="Hosaka A.J."/>
        </authorList>
    </citation>
    <scope>NUCLEOTIDE SEQUENCE [LARGE SCALE GENOMIC DNA]</scope>
    <source>
        <tissue evidence="2">Young leaves</tissue>
    </source>
</reference>
<dbReference type="Proteomes" id="UP001371456">
    <property type="component" value="Unassembled WGS sequence"/>
</dbReference>
<feature type="transmembrane region" description="Helical" evidence="1">
    <location>
        <begin position="125"/>
        <end position="148"/>
    </location>
</feature>
<protein>
    <submittedName>
        <fullName evidence="2">Uncharacterized protein</fullName>
    </submittedName>
</protein>
<evidence type="ECO:0000256" key="1">
    <source>
        <dbReference type="SAM" id="Phobius"/>
    </source>
</evidence>
<evidence type="ECO:0000313" key="2">
    <source>
        <dbReference type="EMBL" id="KAK6783130.1"/>
    </source>
</evidence>
<keyword evidence="1" id="KW-1133">Transmembrane helix</keyword>
<feature type="transmembrane region" description="Helical" evidence="1">
    <location>
        <begin position="93"/>
        <end position="113"/>
    </location>
</feature>
<sequence length="1010" mass="113886">MGKIGCTIDGNLDDSKYSEPMPWIGIYVAAASAACALAMAIDVLHGLRRRKLWFPCNFFSLNATTLTLLAVATKLSVDLNTSMPRRQDQLTKLSSAALICTVIANFLPSLGLMDNTDLLMNIMALGIFVITAIVNIGIQLATGVIYVFSKEHIALMFLMLILLLLLISSALTIPTTKCYLDLKYNKRYKLANKECNISYTCKTQKLKDELMRLWTMAYTSSPHFVAGRLATCTASGGFCLLSTVIYAQAMLRSYFLHSSFSFCSGESDYKWSTTLILVTHTVAIGVGTIAPAFRWFIAINFHCPKKTNNACKLTLFKVENYWIHILLKWKECPLDFRICGRHGRKFAHKTKNKLLDFCIWMQILMVSLSKVVRVISTFSVSWLLISCQKATRMLKCKNVVSSHDIESQASLKPDLSHYVLHLEGEEVLIDLMMQSNCDVVDKWIGMGKKEQPKHLIQFLEKVKSSPGFKGVHEFDHAKIPSLDSEEPPNCWALPIVTLTSIAIALPDIDFHVIKELIRSVYEGLMYIKLVEENLDGRKDLVYIRKAAELVWVEVDLCYKWLDVDLRKAATEGQNPKGVLEGLSEKAKQRFVEFRKKDPNACLKDSPSKWPTNMLAANCMYRVCQTLLQSSDSKAFENSKTMFDRLSTMIADITSACLTNLDRVISMQCHHGTIEERATGVRSAILLLGKAESFLHILRSQPLPSSAPDQLGKIDHWRSHSKEVDYLSCREEALIDLMMQSNSDLVDHLIEIAKMKLPKHLLRLLEKLKSSPGFRGVHEFDSAHIPSLNSEDPLNCWALLVVTNKHSMEDNLDERKDLANIRRAAELVWLDVDLCYKWLDVDLRKTSTEGQNPKGMLEGPPEKAKQRFMNSERKIRLFVQRNHLQNGLSICWQPTVCTESVKTLLVSSDSIEFENSKIMFDKLLTMITDITGACLTNLQRVMQCQHGTIKERSKGVRSGILLLGKAENILEILRSQPLPSSVPDQLAKIDHRCTLSKEGDYLSCSSSSTSN</sequence>
<dbReference type="AlphaFoldDB" id="A0AAN8Y852"/>